<feature type="region of interest" description="Disordered" evidence="1">
    <location>
        <begin position="66"/>
        <end position="107"/>
    </location>
</feature>
<gene>
    <name evidence="2" type="ORF">BKA23_0602</name>
</gene>
<dbReference type="RefSeq" id="WP_145225322.1">
    <property type="nucleotide sequence ID" value="NZ_VIVQ01000001.1"/>
</dbReference>
<reference evidence="2 3" key="1">
    <citation type="submission" date="2019-06" db="EMBL/GenBank/DDBJ databases">
        <title>Sequencing the genomes of 1000 actinobacteria strains.</title>
        <authorList>
            <person name="Klenk H.-P."/>
        </authorList>
    </citation>
    <scope>NUCLEOTIDE SEQUENCE [LARGE SCALE GENOMIC DNA]</scope>
    <source>
        <strain evidence="2 3">DSM 19560</strain>
    </source>
</reference>
<feature type="compositionally biased region" description="Low complexity" evidence="1">
    <location>
        <begin position="66"/>
        <end position="96"/>
    </location>
</feature>
<evidence type="ECO:0000256" key="1">
    <source>
        <dbReference type="SAM" id="MobiDB-lite"/>
    </source>
</evidence>
<evidence type="ECO:0000313" key="2">
    <source>
        <dbReference type="EMBL" id="TWE11815.1"/>
    </source>
</evidence>
<dbReference type="EMBL" id="VIVQ01000001">
    <property type="protein sequence ID" value="TWE11815.1"/>
    <property type="molecule type" value="Genomic_DNA"/>
</dbReference>
<evidence type="ECO:0000313" key="3">
    <source>
        <dbReference type="Proteomes" id="UP000318297"/>
    </source>
</evidence>
<dbReference type="Proteomes" id="UP000318297">
    <property type="component" value="Unassembled WGS sequence"/>
</dbReference>
<sequence>MSTTPHGVTRRSRSAGQTQDTVPTAGRAGRRTARGLSLVAAVAVVGLCAGCGSSGKVAASASSTASAGTQSSASASAYPSSSGTASAPSSPLAGAAKPVVRDGKTPHPTITAATASFDTSVTYPTGVVLTITSIKQAKETGQGPGVFANAPITEVTVKFTNGSKSTINLEQVVVQMTYGSPARIASPVYNTSAVDFSGSVRPGASQTATYVFSIPSAGLKHNTMTVDFDGTYAAADFTGSVQ</sequence>
<protein>
    <recommendedName>
        <fullName evidence="4">DUF4352 domain-containing protein</fullName>
    </recommendedName>
</protein>
<comment type="caution">
    <text evidence="2">The sequence shown here is derived from an EMBL/GenBank/DDBJ whole genome shotgun (WGS) entry which is preliminary data.</text>
</comment>
<keyword evidence="3" id="KW-1185">Reference proteome</keyword>
<feature type="region of interest" description="Disordered" evidence="1">
    <location>
        <begin position="1"/>
        <end position="31"/>
    </location>
</feature>
<accession>A0A561E872</accession>
<dbReference type="AlphaFoldDB" id="A0A561E872"/>
<name>A0A561E872_9MICO</name>
<proteinExistence type="predicted"/>
<evidence type="ECO:0008006" key="4">
    <source>
        <dbReference type="Google" id="ProtNLM"/>
    </source>
</evidence>
<organism evidence="2 3">
    <name type="scientific">Rudaeicoccus suwonensis</name>
    <dbReference type="NCBI Taxonomy" id="657409"/>
    <lineage>
        <taxon>Bacteria</taxon>
        <taxon>Bacillati</taxon>
        <taxon>Actinomycetota</taxon>
        <taxon>Actinomycetes</taxon>
        <taxon>Micrococcales</taxon>
        <taxon>Dermacoccaceae</taxon>
        <taxon>Rudaeicoccus</taxon>
    </lineage>
</organism>
<dbReference type="OrthoDB" id="3479818at2"/>